<name>A0ACC2PRZ0_9HYME</name>
<comment type="caution">
    <text evidence="1">The sequence shown here is derived from an EMBL/GenBank/DDBJ whole genome shotgun (WGS) entry which is preliminary data.</text>
</comment>
<protein>
    <submittedName>
        <fullName evidence="1">Uncharacterized protein</fullName>
    </submittedName>
</protein>
<gene>
    <name evidence="1" type="ORF">QAD02_022174</name>
</gene>
<reference evidence="1" key="1">
    <citation type="submission" date="2023-04" db="EMBL/GenBank/DDBJ databases">
        <title>A chromosome-level genome assembly of the parasitoid wasp Eretmocerus hayati.</title>
        <authorList>
            <person name="Zhong Y."/>
            <person name="Liu S."/>
            <person name="Liu Y."/>
        </authorList>
    </citation>
    <scope>NUCLEOTIDE SEQUENCE</scope>
    <source>
        <strain evidence="1">ZJU_SS_LIU_2023</strain>
    </source>
</reference>
<dbReference type="Proteomes" id="UP001239111">
    <property type="component" value="Chromosome 1"/>
</dbReference>
<sequence length="492" mass="54866">MEAFKVDESQNSVLLTWRNVSVYVLDLRRKVCKQVVTNVRGAVQPGELTGILGGSGSGKSSLMTALAFRNPIYYLASLTVQGDIRVNGCPVDPQYMRQNSGYMHQDDIFIDTMTVIEHLWFMARMKLDRDIEKSEIESRIKILLASVGLSARRNVTIGNTESNKVLSGGEKKRLAFATELLSDPPILFLDEPTTGQDAHTASILVDQLQSFASRGRTVLCTIHQPSSAVFRSFQKIILVAEGRIAFAGTNEEAIKFFSSLGYVCPHTYNPADFLIGTIVATSSNRRGEVMSIQRICDAFLSSDACKEIDLIIQLQLHIAEFKEHWHAMRRKAKKAPKFYTKLRWLIHRGAVQVIRDPSLQILRILQKLAIALVAGLCFFGAIKLDQLGVQAVQGVIFIMVSENTFFPMYSTLSLIPQEFPLFFREYKAGMYPVHLYYIARITSLLPGLILEPIIFTSIVYWLAGLANTVSAFFTTLGIVLLTMNVSTACGTT</sequence>
<organism evidence="1 2">
    <name type="scientific">Eretmocerus hayati</name>
    <dbReference type="NCBI Taxonomy" id="131215"/>
    <lineage>
        <taxon>Eukaryota</taxon>
        <taxon>Metazoa</taxon>
        <taxon>Ecdysozoa</taxon>
        <taxon>Arthropoda</taxon>
        <taxon>Hexapoda</taxon>
        <taxon>Insecta</taxon>
        <taxon>Pterygota</taxon>
        <taxon>Neoptera</taxon>
        <taxon>Endopterygota</taxon>
        <taxon>Hymenoptera</taxon>
        <taxon>Apocrita</taxon>
        <taxon>Proctotrupomorpha</taxon>
        <taxon>Chalcidoidea</taxon>
        <taxon>Aphelinidae</taxon>
        <taxon>Aphelininae</taxon>
        <taxon>Eretmocerus</taxon>
    </lineage>
</organism>
<proteinExistence type="predicted"/>
<accession>A0ACC2PRZ0</accession>
<evidence type="ECO:0000313" key="2">
    <source>
        <dbReference type="Proteomes" id="UP001239111"/>
    </source>
</evidence>
<evidence type="ECO:0000313" key="1">
    <source>
        <dbReference type="EMBL" id="KAJ8686380.1"/>
    </source>
</evidence>
<dbReference type="EMBL" id="CM056741">
    <property type="protein sequence ID" value="KAJ8686380.1"/>
    <property type="molecule type" value="Genomic_DNA"/>
</dbReference>
<keyword evidence="2" id="KW-1185">Reference proteome</keyword>